<evidence type="ECO:0000313" key="3">
    <source>
        <dbReference type="Proteomes" id="UP001519460"/>
    </source>
</evidence>
<dbReference type="Proteomes" id="UP001519460">
    <property type="component" value="Unassembled WGS sequence"/>
</dbReference>
<feature type="region of interest" description="Disordered" evidence="1">
    <location>
        <begin position="47"/>
        <end position="66"/>
    </location>
</feature>
<dbReference type="AlphaFoldDB" id="A0ABD0L9E8"/>
<name>A0ABD0L9E8_9CAEN</name>
<reference evidence="2 3" key="1">
    <citation type="journal article" date="2023" name="Sci. Data">
        <title>Genome assembly of the Korean intertidal mud-creeper Batillaria attramentaria.</title>
        <authorList>
            <person name="Patra A.K."/>
            <person name="Ho P.T."/>
            <person name="Jun S."/>
            <person name="Lee S.J."/>
            <person name="Kim Y."/>
            <person name="Won Y.J."/>
        </authorList>
    </citation>
    <scope>NUCLEOTIDE SEQUENCE [LARGE SCALE GENOMIC DNA]</scope>
    <source>
        <strain evidence="2">Wonlab-2016</strain>
    </source>
</reference>
<gene>
    <name evidence="2" type="ORF">BaRGS_00012725</name>
</gene>
<evidence type="ECO:0000256" key="1">
    <source>
        <dbReference type="SAM" id="MobiDB-lite"/>
    </source>
</evidence>
<keyword evidence="3" id="KW-1185">Reference proteome</keyword>
<dbReference type="EMBL" id="JACVVK020000070">
    <property type="protein sequence ID" value="KAK7496024.1"/>
    <property type="molecule type" value="Genomic_DNA"/>
</dbReference>
<protein>
    <submittedName>
        <fullName evidence="2">Uncharacterized protein</fullName>
    </submittedName>
</protein>
<evidence type="ECO:0000313" key="2">
    <source>
        <dbReference type="EMBL" id="KAK7496024.1"/>
    </source>
</evidence>
<sequence length="101" mass="10870">MLAVGGGEGGGEFPPVELISCPFLPACVVGGTRRLHKTHITLRRCAGGRSGEKCSHSKRPLNDSEVESVLNDSEVDSVLYDNEVESVHDEMHCILVPSVVR</sequence>
<organism evidence="2 3">
    <name type="scientific">Batillaria attramentaria</name>
    <dbReference type="NCBI Taxonomy" id="370345"/>
    <lineage>
        <taxon>Eukaryota</taxon>
        <taxon>Metazoa</taxon>
        <taxon>Spiralia</taxon>
        <taxon>Lophotrochozoa</taxon>
        <taxon>Mollusca</taxon>
        <taxon>Gastropoda</taxon>
        <taxon>Caenogastropoda</taxon>
        <taxon>Sorbeoconcha</taxon>
        <taxon>Cerithioidea</taxon>
        <taxon>Batillariidae</taxon>
        <taxon>Batillaria</taxon>
    </lineage>
</organism>
<accession>A0ABD0L9E8</accession>
<proteinExistence type="predicted"/>
<comment type="caution">
    <text evidence="2">The sequence shown here is derived from an EMBL/GenBank/DDBJ whole genome shotgun (WGS) entry which is preliminary data.</text>
</comment>